<dbReference type="SUPFAM" id="SSF49879">
    <property type="entry name" value="SMAD/FHA domain"/>
    <property type="match status" value="1"/>
</dbReference>
<dbReference type="EMBL" id="CP001823">
    <property type="protein sequence ID" value="ACZ39761.1"/>
    <property type="molecule type" value="Genomic_DNA"/>
</dbReference>
<dbReference type="SMART" id="SM00240">
    <property type="entry name" value="FHA"/>
    <property type="match status" value="1"/>
</dbReference>
<dbReference type="HOGENOM" id="CLU_1408159_0_0_0"/>
<keyword evidence="1" id="KW-0472">Membrane</keyword>
<dbReference type="InParanoid" id="D1C7B5"/>
<sequence>MDGASWLNLILVAGTILWGIELVLLWRGAVQAGDDPIARVSGAAIFYVLALPVAAFAPDVVERLADFWERVASLGGASGRDSATPRLVIGGKTFPLTSEQVRIGRFGNNDLVIDHPTVSAYHAEISLRPDGRHELTDRESRNGTRINGTPIRSAVLRDGDLITIGAVSLHYLIRPPAEGSLGSIPQPSRNRLG</sequence>
<reference evidence="3 4" key="2">
    <citation type="journal article" date="2010" name="Stand. Genomic Sci.">
        <title>Complete genome sequence of Desulfohalobium retbaense type strain (HR(100)).</title>
        <authorList>
            <person name="Spring S."/>
            <person name="Nolan M."/>
            <person name="Lapidus A."/>
            <person name="Glavina Del Rio T."/>
            <person name="Copeland A."/>
            <person name="Tice H."/>
            <person name="Cheng J.F."/>
            <person name="Lucas S."/>
            <person name="Land M."/>
            <person name="Chen F."/>
            <person name="Bruce D."/>
            <person name="Goodwin L."/>
            <person name="Pitluck S."/>
            <person name="Ivanova N."/>
            <person name="Mavromatis K."/>
            <person name="Mikhailova N."/>
            <person name="Pati A."/>
            <person name="Chen A."/>
            <person name="Palaniappan K."/>
            <person name="Hauser L."/>
            <person name="Chang Y.J."/>
            <person name="Jeffries C.D."/>
            <person name="Munk C."/>
            <person name="Kiss H."/>
            <person name="Chain P."/>
            <person name="Han C."/>
            <person name="Brettin T."/>
            <person name="Detter J.C."/>
            <person name="Schuler E."/>
            <person name="Goker M."/>
            <person name="Rohde M."/>
            <person name="Bristow J."/>
            <person name="Eisen J.A."/>
            <person name="Markowitz V."/>
            <person name="Hugenholtz P."/>
            <person name="Kyrpides N.C."/>
            <person name="Klenk H.P."/>
        </authorList>
    </citation>
    <scope>NUCLEOTIDE SEQUENCE [LARGE SCALE GENOMIC DNA]</scope>
    <source>
        <strain evidence="4">ATCC 49802 / DSM 20745 / S 6022</strain>
    </source>
</reference>
<dbReference type="OrthoDB" id="162419at2"/>
<feature type="domain" description="FHA" evidence="2">
    <location>
        <begin position="101"/>
        <end position="151"/>
    </location>
</feature>
<feature type="transmembrane region" description="Helical" evidence="1">
    <location>
        <begin position="37"/>
        <end position="57"/>
    </location>
</feature>
<dbReference type="AlphaFoldDB" id="D1C7B5"/>
<name>D1C7B5_SPHTD</name>
<dbReference type="InterPro" id="IPR008984">
    <property type="entry name" value="SMAD_FHA_dom_sf"/>
</dbReference>
<evidence type="ECO:0000313" key="3">
    <source>
        <dbReference type="EMBL" id="ACZ39761.1"/>
    </source>
</evidence>
<dbReference type="Proteomes" id="UP000002027">
    <property type="component" value="Chromosome 1"/>
</dbReference>
<gene>
    <name evidence="3" type="ordered locus">Sthe_2340</name>
</gene>
<dbReference type="Pfam" id="PF00498">
    <property type="entry name" value="FHA"/>
    <property type="match status" value="1"/>
</dbReference>
<dbReference type="InterPro" id="IPR050923">
    <property type="entry name" value="Cell_Proc_Reg/RNA_Proc"/>
</dbReference>
<dbReference type="CDD" id="cd00060">
    <property type="entry name" value="FHA"/>
    <property type="match status" value="1"/>
</dbReference>
<keyword evidence="1" id="KW-1133">Transmembrane helix</keyword>
<protein>
    <submittedName>
        <fullName evidence="3">FHA domain containing protein</fullName>
    </submittedName>
</protein>
<reference evidence="4" key="1">
    <citation type="submission" date="2009-11" db="EMBL/GenBank/DDBJ databases">
        <title>The complete chromosome 1 of Sphaerobacter thermophilus DSM 20745.</title>
        <authorList>
            <person name="Lucas S."/>
            <person name="Copeland A."/>
            <person name="Lapidus A."/>
            <person name="Glavina del Rio T."/>
            <person name="Dalin E."/>
            <person name="Tice H."/>
            <person name="Bruce D."/>
            <person name="Goodwin L."/>
            <person name="Pitluck S."/>
            <person name="Kyrpides N."/>
            <person name="Mavromatis K."/>
            <person name="Ivanova N."/>
            <person name="Mikhailova N."/>
            <person name="LaButti K.M."/>
            <person name="Clum A."/>
            <person name="Sun H.I."/>
            <person name="Brettin T."/>
            <person name="Detter J.C."/>
            <person name="Han C."/>
            <person name="Larimer F."/>
            <person name="Land M."/>
            <person name="Hauser L."/>
            <person name="Markowitz V."/>
            <person name="Cheng J.F."/>
            <person name="Hugenholtz P."/>
            <person name="Woyke T."/>
            <person name="Wu D."/>
            <person name="Steenblock K."/>
            <person name="Schneider S."/>
            <person name="Pukall R."/>
            <person name="Goeker M."/>
            <person name="Klenk H.P."/>
            <person name="Eisen J.A."/>
        </authorList>
    </citation>
    <scope>NUCLEOTIDE SEQUENCE [LARGE SCALE GENOMIC DNA]</scope>
    <source>
        <strain evidence="4">ATCC 49802 / DSM 20745 / S 6022</strain>
    </source>
</reference>
<evidence type="ECO:0000313" key="4">
    <source>
        <dbReference type="Proteomes" id="UP000002027"/>
    </source>
</evidence>
<keyword evidence="1" id="KW-0812">Transmembrane</keyword>
<dbReference type="PANTHER" id="PTHR23308">
    <property type="entry name" value="NUCLEAR INHIBITOR OF PROTEIN PHOSPHATASE-1"/>
    <property type="match status" value="1"/>
</dbReference>
<keyword evidence="4" id="KW-1185">Reference proteome</keyword>
<evidence type="ECO:0000256" key="1">
    <source>
        <dbReference type="SAM" id="Phobius"/>
    </source>
</evidence>
<dbReference type="STRING" id="479434.Sthe_2340"/>
<dbReference type="InterPro" id="IPR000253">
    <property type="entry name" value="FHA_dom"/>
</dbReference>
<dbReference type="PROSITE" id="PS50006">
    <property type="entry name" value="FHA_DOMAIN"/>
    <property type="match status" value="1"/>
</dbReference>
<dbReference type="RefSeq" id="WP_012872802.1">
    <property type="nucleotide sequence ID" value="NC_013523.1"/>
</dbReference>
<dbReference type="KEGG" id="sti:Sthe_2340"/>
<feature type="transmembrane region" description="Helical" evidence="1">
    <location>
        <begin position="6"/>
        <end position="25"/>
    </location>
</feature>
<organism evidence="3 4">
    <name type="scientific">Sphaerobacter thermophilus (strain ATCC 49802 / DSM 20745 / KCCM 41009 / NCIMB 13125 / S 6022)</name>
    <dbReference type="NCBI Taxonomy" id="479434"/>
    <lineage>
        <taxon>Bacteria</taxon>
        <taxon>Pseudomonadati</taxon>
        <taxon>Thermomicrobiota</taxon>
        <taxon>Thermomicrobia</taxon>
        <taxon>Sphaerobacterales</taxon>
        <taxon>Sphaerobacterineae</taxon>
        <taxon>Sphaerobacteraceae</taxon>
        <taxon>Sphaerobacter</taxon>
    </lineage>
</organism>
<evidence type="ECO:0000259" key="2">
    <source>
        <dbReference type="PROSITE" id="PS50006"/>
    </source>
</evidence>
<dbReference type="Gene3D" id="2.60.200.20">
    <property type="match status" value="1"/>
</dbReference>
<accession>D1C7B5</accession>
<dbReference type="eggNOG" id="COG1716">
    <property type="taxonomic scope" value="Bacteria"/>
</dbReference>
<proteinExistence type="predicted"/>